<dbReference type="Pfam" id="PF00561">
    <property type="entry name" value="Abhydrolase_1"/>
    <property type="match status" value="1"/>
</dbReference>
<name>A0A8T9QCD2_9BACT</name>
<dbReference type="PANTHER" id="PTHR43265:SF1">
    <property type="entry name" value="ESTERASE ESTD"/>
    <property type="match status" value="1"/>
</dbReference>
<dbReference type="RefSeq" id="WP_244677365.1">
    <property type="nucleotide sequence ID" value="NZ_CP095046.1"/>
</dbReference>
<dbReference type="Gene3D" id="3.40.50.1820">
    <property type="entry name" value="alpha/beta hydrolase"/>
    <property type="match status" value="1"/>
</dbReference>
<dbReference type="KEGG" id="hcu:MUN79_09065"/>
<dbReference type="SUPFAM" id="SSF53474">
    <property type="entry name" value="alpha/beta-Hydrolases"/>
    <property type="match status" value="1"/>
</dbReference>
<dbReference type="AlphaFoldDB" id="A0A8T9QCD2"/>
<dbReference type="InterPro" id="IPR029058">
    <property type="entry name" value="AB_hydrolase_fold"/>
</dbReference>
<dbReference type="Proteomes" id="UP000831796">
    <property type="component" value="Chromosome"/>
</dbReference>
<protein>
    <submittedName>
        <fullName evidence="2">Alpha/beta hydrolase</fullName>
    </submittedName>
</protein>
<dbReference type="InterPro" id="IPR000073">
    <property type="entry name" value="AB_hydrolase_1"/>
</dbReference>
<gene>
    <name evidence="2" type="ORF">MUN79_09065</name>
</gene>
<proteinExistence type="predicted"/>
<dbReference type="EMBL" id="CP095046">
    <property type="protein sequence ID" value="UOQ74021.1"/>
    <property type="molecule type" value="Genomic_DNA"/>
</dbReference>
<evidence type="ECO:0000313" key="2">
    <source>
        <dbReference type="EMBL" id="UOQ74021.1"/>
    </source>
</evidence>
<sequence length="342" mass="36191">MRLQAPRLPLPYRETVVRFAGGSAVTQLVGTLALPKGRRPVPAVVLVSGSGPHNRHGEQFGHQPFRVLADDLARRGFAVLCYDERGVGASTGHFASATTTDFAADVAAAVAALRANRHIDAQRIFLMGHSQGSLEVARVAAQDSGVAGVVLLSGLAEPLVEVYKARLRAQMAPHLNKADTTGRADILKTQLVCEAVLNIIAASPNEAAALAALQRPIPAQGISPEELAYFAPTYLQPTVQDILRQDPRPDLRKIRVPVLAVTGALDTEAPATTQFPALKAAFPASGGTQLTTVVVPQVTHFLQTIPAGTTLSPYDNPESISPAALSAIGDWLTKQIRQPKSN</sequence>
<evidence type="ECO:0000259" key="1">
    <source>
        <dbReference type="Pfam" id="PF00561"/>
    </source>
</evidence>
<keyword evidence="3" id="KW-1185">Reference proteome</keyword>
<dbReference type="PANTHER" id="PTHR43265">
    <property type="entry name" value="ESTERASE ESTD"/>
    <property type="match status" value="1"/>
</dbReference>
<evidence type="ECO:0000313" key="3">
    <source>
        <dbReference type="Proteomes" id="UP000831796"/>
    </source>
</evidence>
<accession>A0A8T9QCD2</accession>
<feature type="domain" description="AB hydrolase-1" evidence="1">
    <location>
        <begin position="61"/>
        <end position="303"/>
    </location>
</feature>
<keyword evidence="2" id="KW-0378">Hydrolase</keyword>
<dbReference type="InterPro" id="IPR053145">
    <property type="entry name" value="AB_hydrolase_Est10"/>
</dbReference>
<dbReference type="GO" id="GO:0052689">
    <property type="term" value="F:carboxylic ester hydrolase activity"/>
    <property type="evidence" value="ECO:0007669"/>
    <property type="project" value="TreeGrafter"/>
</dbReference>
<reference evidence="2" key="1">
    <citation type="submission" date="2022-04" db="EMBL/GenBank/DDBJ databases">
        <title>Hymenobacter sp. isolated from the air.</title>
        <authorList>
            <person name="Won M."/>
            <person name="Lee C.-M."/>
            <person name="Woen H.-Y."/>
            <person name="Kwon S.-W."/>
        </authorList>
    </citation>
    <scope>NUCLEOTIDE SEQUENCE</scope>
    <source>
        <strain evidence="2">5116S-3</strain>
    </source>
</reference>
<organism evidence="2 3">
    <name type="scientific">Hymenobacter cellulosilyticus</name>
    <dbReference type="NCBI Taxonomy" id="2932248"/>
    <lineage>
        <taxon>Bacteria</taxon>
        <taxon>Pseudomonadati</taxon>
        <taxon>Bacteroidota</taxon>
        <taxon>Cytophagia</taxon>
        <taxon>Cytophagales</taxon>
        <taxon>Hymenobacteraceae</taxon>
        <taxon>Hymenobacter</taxon>
    </lineage>
</organism>